<name>A0A6L2LWT4_TANCI</name>
<dbReference type="GO" id="GO:0003676">
    <property type="term" value="F:nucleic acid binding"/>
    <property type="evidence" value="ECO:0007669"/>
    <property type="project" value="InterPro"/>
</dbReference>
<dbReference type="SUPFAM" id="SSF53098">
    <property type="entry name" value="Ribonuclease H-like"/>
    <property type="match status" value="1"/>
</dbReference>
<dbReference type="EMBL" id="BKCJ010005233">
    <property type="protein sequence ID" value="GEU65599.1"/>
    <property type="molecule type" value="Genomic_DNA"/>
</dbReference>
<dbReference type="PROSITE" id="PS50994">
    <property type="entry name" value="INTEGRASE"/>
    <property type="match status" value="1"/>
</dbReference>
<dbReference type="InterPro" id="IPR036397">
    <property type="entry name" value="RNaseH_sf"/>
</dbReference>
<dbReference type="InterPro" id="IPR050951">
    <property type="entry name" value="Retrovirus_Pol_polyprotein"/>
</dbReference>
<organism evidence="2">
    <name type="scientific">Tanacetum cinerariifolium</name>
    <name type="common">Dalmatian daisy</name>
    <name type="synonym">Chrysanthemum cinerariifolium</name>
    <dbReference type="NCBI Taxonomy" id="118510"/>
    <lineage>
        <taxon>Eukaryota</taxon>
        <taxon>Viridiplantae</taxon>
        <taxon>Streptophyta</taxon>
        <taxon>Embryophyta</taxon>
        <taxon>Tracheophyta</taxon>
        <taxon>Spermatophyta</taxon>
        <taxon>Magnoliopsida</taxon>
        <taxon>eudicotyledons</taxon>
        <taxon>Gunneridae</taxon>
        <taxon>Pentapetalae</taxon>
        <taxon>asterids</taxon>
        <taxon>campanulids</taxon>
        <taxon>Asterales</taxon>
        <taxon>Asteraceae</taxon>
        <taxon>Asteroideae</taxon>
        <taxon>Anthemideae</taxon>
        <taxon>Anthemidinae</taxon>
        <taxon>Tanacetum</taxon>
    </lineage>
</organism>
<reference evidence="2" key="1">
    <citation type="journal article" date="2019" name="Sci. Rep.">
        <title>Draft genome of Tanacetum cinerariifolium, the natural source of mosquito coil.</title>
        <authorList>
            <person name="Yamashiro T."/>
            <person name="Shiraishi A."/>
            <person name="Satake H."/>
            <person name="Nakayama K."/>
        </authorList>
    </citation>
    <scope>NUCLEOTIDE SEQUENCE</scope>
</reference>
<dbReference type="GO" id="GO:0003964">
    <property type="term" value="F:RNA-directed DNA polymerase activity"/>
    <property type="evidence" value="ECO:0007669"/>
    <property type="project" value="UniProtKB-KW"/>
</dbReference>
<dbReference type="Pfam" id="PF17921">
    <property type="entry name" value="Integrase_H2C2"/>
    <property type="match status" value="1"/>
</dbReference>
<dbReference type="Pfam" id="PF17919">
    <property type="entry name" value="RT_RNaseH_2"/>
    <property type="match status" value="1"/>
</dbReference>
<keyword evidence="2" id="KW-0808">Transferase</keyword>
<dbReference type="InterPro" id="IPR041588">
    <property type="entry name" value="Integrase_H2C2"/>
</dbReference>
<dbReference type="GO" id="GO:0015074">
    <property type="term" value="P:DNA integration"/>
    <property type="evidence" value="ECO:0007669"/>
    <property type="project" value="InterPro"/>
</dbReference>
<protein>
    <submittedName>
        <fullName evidence="2">Putative reverse transcriptase domain-containing protein</fullName>
    </submittedName>
</protein>
<accession>A0A6L2LWT4</accession>
<dbReference type="InterPro" id="IPR043502">
    <property type="entry name" value="DNA/RNA_pol_sf"/>
</dbReference>
<keyword evidence="2" id="KW-0548">Nucleotidyltransferase</keyword>
<comment type="caution">
    <text evidence="2">The sequence shown here is derived from an EMBL/GenBank/DDBJ whole genome shotgun (WGS) entry which is preliminary data.</text>
</comment>
<dbReference type="Gene3D" id="3.30.420.10">
    <property type="entry name" value="Ribonuclease H-like superfamily/Ribonuclease H"/>
    <property type="match status" value="1"/>
</dbReference>
<proteinExistence type="predicted"/>
<dbReference type="InterPro" id="IPR041577">
    <property type="entry name" value="RT_RNaseH_2"/>
</dbReference>
<dbReference type="PANTHER" id="PTHR37984">
    <property type="entry name" value="PROTEIN CBG26694"/>
    <property type="match status" value="1"/>
</dbReference>
<dbReference type="SUPFAM" id="SSF56672">
    <property type="entry name" value="DNA/RNA polymerases"/>
    <property type="match status" value="1"/>
</dbReference>
<dbReference type="PANTHER" id="PTHR37984:SF15">
    <property type="entry name" value="INTEGRASE CATALYTIC DOMAIN-CONTAINING PROTEIN"/>
    <property type="match status" value="1"/>
</dbReference>
<keyword evidence="2" id="KW-0695">RNA-directed DNA polymerase</keyword>
<evidence type="ECO:0000313" key="2">
    <source>
        <dbReference type="EMBL" id="GEU65599.1"/>
    </source>
</evidence>
<dbReference type="Gene3D" id="1.10.340.70">
    <property type="match status" value="1"/>
</dbReference>
<dbReference type="InterPro" id="IPR012337">
    <property type="entry name" value="RNaseH-like_sf"/>
</dbReference>
<dbReference type="Gene3D" id="3.30.70.270">
    <property type="match status" value="1"/>
</dbReference>
<feature type="domain" description="Integrase catalytic" evidence="1">
    <location>
        <begin position="259"/>
        <end position="424"/>
    </location>
</feature>
<dbReference type="AlphaFoldDB" id="A0A6L2LWT4"/>
<gene>
    <name evidence="2" type="ORF">Tci_037577</name>
</gene>
<sequence length="501" mass="58064">MDVPLLLDHAFDFFAVEPVPGLAEAPDNQNGWIEWDVPLGGEMDEPMKNPGMCNLEYRHRELVKKIEIVSDAEVADSIVIREIHPRVTTLEGQVYENFSKIAKPLTLLTQKNKTYVWGDKQDEAFCILKEKLRNAPVLALLDGPNDFVVYCDASKKGFGCVVMQQGKVIAYASRQLKTHEKNYTTHDLELVGGIRKLIMDEAHTSRYSVHLGADKMYYDLKDLYWRPGMKRDIAEYVSMCHTCSKVKVEHQKPSGLLQQLEIPEWKWKKLKMDLVTKFPRSSSGYDAIWVIVDRLTKSGHFLTIHEDYKTDKLVRIYINKIVARHGVPVSIISDHDGRFASHLWQALQEVLGTKLHMSTAYHPETDGQSEHTIQTLEDMLRACVMDFGGKKIIQIKERLKTERSRQKSYADKRRKPLEFKVRDRVLLKVLSWKGVVRFGKKGKMEPRVRCEKKLKQRRIPLVKVRWNSRQGAEYTWEREDQFRKKYPHLFTEPVPSSSVAT</sequence>
<evidence type="ECO:0000259" key="1">
    <source>
        <dbReference type="PROSITE" id="PS50994"/>
    </source>
</evidence>
<dbReference type="InterPro" id="IPR043128">
    <property type="entry name" value="Rev_trsase/Diguanyl_cyclase"/>
</dbReference>
<dbReference type="InterPro" id="IPR001584">
    <property type="entry name" value="Integrase_cat-core"/>
</dbReference>